<proteinExistence type="predicted"/>
<protein>
    <submittedName>
        <fullName evidence="1">Uncharacterized protein</fullName>
    </submittedName>
</protein>
<comment type="caution">
    <text evidence="1">The sequence shown here is derived from an EMBL/GenBank/DDBJ whole genome shotgun (WGS) entry which is preliminary data.</text>
</comment>
<dbReference type="Proteomes" id="UP001151760">
    <property type="component" value="Unassembled WGS sequence"/>
</dbReference>
<name>A0ABQ4Z0K7_9ASTR</name>
<keyword evidence="2" id="KW-1185">Reference proteome</keyword>
<reference evidence="1" key="2">
    <citation type="submission" date="2022-01" db="EMBL/GenBank/DDBJ databases">
        <authorList>
            <person name="Yamashiro T."/>
            <person name="Shiraishi A."/>
            <person name="Satake H."/>
            <person name="Nakayama K."/>
        </authorList>
    </citation>
    <scope>NUCLEOTIDE SEQUENCE</scope>
</reference>
<gene>
    <name evidence="1" type="ORF">Tco_0750180</name>
</gene>
<organism evidence="1 2">
    <name type="scientific">Tanacetum coccineum</name>
    <dbReference type="NCBI Taxonomy" id="301880"/>
    <lineage>
        <taxon>Eukaryota</taxon>
        <taxon>Viridiplantae</taxon>
        <taxon>Streptophyta</taxon>
        <taxon>Embryophyta</taxon>
        <taxon>Tracheophyta</taxon>
        <taxon>Spermatophyta</taxon>
        <taxon>Magnoliopsida</taxon>
        <taxon>eudicotyledons</taxon>
        <taxon>Gunneridae</taxon>
        <taxon>Pentapetalae</taxon>
        <taxon>asterids</taxon>
        <taxon>campanulids</taxon>
        <taxon>Asterales</taxon>
        <taxon>Asteraceae</taxon>
        <taxon>Asteroideae</taxon>
        <taxon>Anthemideae</taxon>
        <taxon>Anthemidinae</taxon>
        <taxon>Tanacetum</taxon>
    </lineage>
</organism>
<reference evidence="1" key="1">
    <citation type="journal article" date="2022" name="Int. J. Mol. Sci.">
        <title>Draft Genome of Tanacetum Coccineum: Genomic Comparison of Closely Related Tanacetum-Family Plants.</title>
        <authorList>
            <person name="Yamashiro T."/>
            <person name="Shiraishi A."/>
            <person name="Nakayama K."/>
            <person name="Satake H."/>
        </authorList>
    </citation>
    <scope>NUCLEOTIDE SEQUENCE</scope>
</reference>
<evidence type="ECO:0000313" key="1">
    <source>
        <dbReference type="EMBL" id="GJS83639.1"/>
    </source>
</evidence>
<accession>A0ABQ4Z0K7</accession>
<sequence>MSHPNPKRNFVPRAVLMKSGLKTLNTARQTLLRSEQYHHSSNVSNRVTFHMLVGTFNKFTTNKNNNFNEKVNTIKGNVTTVGQKVVVSNNNGNEANAIKAVFHVGFGDQSKKVLDHVSRHNGASMNFKSIRLLLLHKGRFQVCNGFGFLREPDSSSFNFAAWQSTARLQE</sequence>
<dbReference type="EMBL" id="BQNB010010917">
    <property type="protein sequence ID" value="GJS83639.1"/>
    <property type="molecule type" value="Genomic_DNA"/>
</dbReference>
<evidence type="ECO:0000313" key="2">
    <source>
        <dbReference type="Proteomes" id="UP001151760"/>
    </source>
</evidence>